<dbReference type="Pfam" id="PF17389">
    <property type="entry name" value="Bac_rhamnosid6H"/>
    <property type="match status" value="1"/>
</dbReference>
<keyword evidence="3 8" id="KW-0378">Hydrolase</keyword>
<dbReference type="InterPro" id="IPR012341">
    <property type="entry name" value="6hp_glycosidase-like_sf"/>
</dbReference>
<evidence type="ECO:0000313" key="8">
    <source>
        <dbReference type="EMBL" id="MBL1120179.1"/>
    </source>
</evidence>
<dbReference type="Pfam" id="PF17390">
    <property type="entry name" value="Bac_rhamnosid_C"/>
    <property type="match status" value="1"/>
</dbReference>
<dbReference type="Pfam" id="PF25788">
    <property type="entry name" value="Ig_Rha78A_N"/>
    <property type="match status" value="1"/>
</dbReference>
<dbReference type="Gene3D" id="2.60.120.260">
    <property type="entry name" value="Galactose-binding domain-like"/>
    <property type="match status" value="3"/>
</dbReference>
<dbReference type="InterPro" id="IPR008928">
    <property type="entry name" value="6-hairpin_glycosidase_sf"/>
</dbReference>
<feature type="domain" description="Bacterial alpha-L-rhamnosidase N-terminal" evidence="5">
    <location>
        <begin position="300"/>
        <end position="467"/>
    </location>
</feature>
<dbReference type="PANTHER" id="PTHR33307:SF6">
    <property type="entry name" value="ALPHA-RHAMNOSIDASE (EUROFUNG)-RELATED"/>
    <property type="match status" value="1"/>
</dbReference>
<evidence type="ECO:0000256" key="2">
    <source>
        <dbReference type="ARBA" id="ARBA00012652"/>
    </source>
</evidence>
<feature type="domain" description="Alpha-L-rhamnosidase C-terminal" evidence="7">
    <location>
        <begin position="923"/>
        <end position="991"/>
    </location>
</feature>
<name>A0ABS1Q6J4_9ACTN</name>
<comment type="catalytic activity">
    <reaction evidence="1">
        <text>Hydrolysis of terminal non-reducing alpha-L-rhamnose residues in alpha-L-rhamnosides.</text>
        <dbReference type="EC" id="3.2.1.40"/>
    </reaction>
</comment>
<feature type="domain" description="Alpha-L-rhamnosidase concanavalin-like" evidence="4">
    <location>
        <begin position="478"/>
        <end position="565"/>
    </location>
</feature>
<dbReference type="InterPro" id="IPR013737">
    <property type="entry name" value="Bac_rhamnosid_N"/>
</dbReference>
<dbReference type="InterPro" id="IPR008902">
    <property type="entry name" value="Rhamnosid_concanavalin"/>
</dbReference>
<dbReference type="InterPro" id="IPR035396">
    <property type="entry name" value="Bac_rhamnosid6H"/>
</dbReference>
<keyword evidence="9" id="KW-1185">Reference proteome</keyword>
<dbReference type="Gene3D" id="1.50.10.10">
    <property type="match status" value="1"/>
</dbReference>
<dbReference type="Gene3D" id="2.60.420.10">
    <property type="entry name" value="Maltose phosphorylase, domain 3"/>
    <property type="match status" value="1"/>
</dbReference>
<evidence type="ECO:0000313" key="9">
    <source>
        <dbReference type="Proteomes" id="UP000621510"/>
    </source>
</evidence>
<dbReference type="EMBL" id="JAERRG010000044">
    <property type="protein sequence ID" value="MBL1120179.1"/>
    <property type="molecule type" value="Genomic_DNA"/>
</dbReference>
<accession>A0ABS1Q6J4</accession>
<dbReference type="SUPFAM" id="SSF48208">
    <property type="entry name" value="Six-hairpin glycosidases"/>
    <property type="match status" value="1"/>
</dbReference>
<dbReference type="PIRSF" id="PIRSF010631">
    <property type="entry name" value="A-rhamnsds"/>
    <property type="match status" value="1"/>
</dbReference>
<evidence type="ECO:0000256" key="1">
    <source>
        <dbReference type="ARBA" id="ARBA00001445"/>
    </source>
</evidence>
<evidence type="ECO:0000259" key="4">
    <source>
        <dbReference type="Pfam" id="PF05592"/>
    </source>
</evidence>
<dbReference type="Pfam" id="PF08531">
    <property type="entry name" value="Bac_rhamnosid_N"/>
    <property type="match status" value="1"/>
</dbReference>
<evidence type="ECO:0000256" key="3">
    <source>
        <dbReference type="ARBA" id="ARBA00022801"/>
    </source>
</evidence>
<dbReference type="Proteomes" id="UP000621510">
    <property type="component" value="Unassembled WGS sequence"/>
</dbReference>
<feature type="domain" description="Alpha-L-rhamnosidase six-hairpin glycosidase" evidence="6">
    <location>
        <begin position="579"/>
        <end position="921"/>
    </location>
</feature>
<dbReference type="PANTHER" id="PTHR33307">
    <property type="entry name" value="ALPHA-RHAMNOSIDASE (EUROFUNG)"/>
    <property type="match status" value="1"/>
</dbReference>
<reference evidence="8 9" key="1">
    <citation type="submission" date="2021-01" db="EMBL/GenBank/DDBJ databases">
        <title>WGS of actinomycetes isolated from Thailand.</title>
        <authorList>
            <person name="Thawai C."/>
        </authorList>
    </citation>
    <scope>NUCLEOTIDE SEQUENCE [LARGE SCALE GENOMIC DNA]</scope>
    <source>
        <strain evidence="8 9">CA3R110</strain>
    </source>
</reference>
<organism evidence="8 9">
    <name type="scientific">Streptomyces endocoffeicus</name>
    <dbReference type="NCBI Taxonomy" id="2898945"/>
    <lineage>
        <taxon>Bacteria</taxon>
        <taxon>Bacillati</taxon>
        <taxon>Actinomycetota</taxon>
        <taxon>Actinomycetes</taxon>
        <taxon>Kitasatosporales</taxon>
        <taxon>Streptomycetaceae</taxon>
        <taxon>Streptomyces</taxon>
    </lineage>
</organism>
<comment type="caution">
    <text evidence="8">The sequence shown here is derived from an EMBL/GenBank/DDBJ whole genome shotgun (WGS) entry which is preliminary data.</text>
</comment>
<dbReference type="Gene3D" id="2.60.40.10">
    <property type="entry name" value="Immunoglobulins"/>
    <property type="match status" value="1"/>
</dbReference>
<gene>
    <name evidence="8" type="ORF">JK364_48995</name>
</gene>
<protein>
    <recommendedName>
        <fullName evidence="2">alpha-L-rhamnosidase</fullName>
        <ecNumber evidence="2">3.2.1.40</ecNumber>
    </recommendedName>
</protein>
<dbReference type="InterPro" id="IPR016007">
    <property type="entry name" value="Alpha_rhamnosid"/>
</dbReference>
<evidence type="ECO:0000259" key="7">
    <source>
        <dbReference type="Pfam" id="PF17390"/>
    </source>
</evidence>
<sequence>MIMHVRQLRVQWSGSIPRFSWVVEGSGRTRKQSAYRIFVGLGEDPLDAPVAWDSGTVESARTDAIPYAGEQLSWRARYAWRVQVRDEQGAVSEWSDPTWFDTGIDTRHWDAEWIAAPVSPRSERLPGLENVPRIRPADPDGSGAWFRAAFTVPPGPRPLSAPLVAVGSVAVYLNGSRTDGDIGDGAFVADVADAIVPGRNVLAVRADDSLVARLEVHLEGRLRLPHLVPVADEGPVALTTSGKWIATAVAQPDWERPGADDAHWAPADEIGLYGDPPHGRVALTDRPSPYLRRPFEVKADVARAKVYATAMGVYDLHINGQRISADRLSPGWTDYRYRITHQSYDVTGLLTTGPNVVSAILGDGWYAGNVSWFGPFQYGRTPGLRAELEIEYADGATERIPTSADWRVGRGAVRYADLQNGERHDARAEPTGWMLPGFDDSSWPAARVVPGPAGRLAAGTAPPIRVQHVLEPKAMWETTPGTWIADFGQNLVGWTKATVTGVTGQRLILRHAEVLEHDGTPHLANLRSARATDEYVLAGDATETFEPRFTVHGFRYVEITGPRPETIVAMVAYASMTATGDFSCSDERLNQLQSNIVWGQRGNFLTVPTDCPQRDERLGWTGDIWAFAPTALFNYDARAFLRSWLVDVADAQTPAGSITHVAPDLLSGRGPEAAPDEVGSPGWGDAVVKVPWSIFQAYGDPAVAEELYEPMRRWIAYLERRSDGYILPDEGFGDWLSTGAETLKPLVGTAVFALSVRQLGELARSLDRLEDAKHFDDLYGRVRSAFRGRFLAGQGRLTSGTQSAYVLALSAGMFDDHEASQAAAHLVDDIAAHSHHLSTGFLATPYLLDALTSTGHHDVSLRLLLQDTFPSWLYPIAHGDATTMWERWDSWSEHHGLQDPFMNSFNHYAYGAVGDWIYRTIGGLAPGSPGYRDVVIRPRPGGSIAWARTSYRTVHGPVSVSWSQSQDQFTLDATVPANVRAQVWVPCPGPDTVAEGGIPAAQAEGVRFERMEDGCAVFHVGSGAYAFQARN</sequence>
<evidence type="ECO:0000259" key="5">
    <source>
        <dbReference type="Pfam" id="PF08531"/>
    </source>
</evidence>
<dbReference type="EC" id="3.2.1.40" evidence="2"/>
<dbReference type="InterPro" id="IPR035398">
    <property type="entry name" value="Bac_rhamnosid_C"/>
</dbReference>
<dbReference type="Pfam" id="PF05592">
    <property type="entry name" value="Bac_rhamnosid"/>
    <property type="match status" value="1"/>
</dbReference>
<evidence type="ECO:0000259" key="6">
    <source>
        <dbReference type="Pfam" id="PF17389"/>
    </source>
</evidence>
<dbReference type="GO" id="GO:0016787">
    <property type="term" value="F:hydrolase activity"/>
    <property type="evidence" value="ECO:0007669"/>
    <property type="project" value="UniProtKB-KW"/>
</dbReference>
<dbReference type="InterPro" id="IPR013783">
    <property type="entry name" value="Ig-like_fold"/>
</dbReference>
<proteinExistence type="predicted"/>